<dbReference type="Proteomes" id="UP000605144">
    <property type="component" value="Unassembled WGS sequence"/>
</dbReference>
<protein>
    <submittedName>
        <fullName evidence="1">DUF749 domain-containing protein</fullName>
    </submittedName>
</protein>
<sequence>MKCDEGSFIAKLIGIISVEEGLKSDISECIKVRANIENRKLKNDDIVAIFNIIGTTSYQVFFIEDYSSLEHIKSEFEKLGTLLNYDSENILINYIDKMEKIKNKDDMD</sequence>
<reference evidence="1" key="1">
    <citation type="journal article" date="2020" name="ISME J.">
        <title>Gammaproteobacteria mediating utilization of methyl-, sulfur- and petroleum organic compounds in deep ocean hydrothermal plumes.</title>
        <authorList>
            <person name="Zhou Z."/>
            <person name="Liu Y."/>
            <person name="Pan J."/>
            <person name="Cron B.R."/>
            <person name="Toner B.M."/>
            <person name="Anantharaman K."/>
            <person name="Breier J.A."/>
            <person name="Dick G.J."/>
            <person name="Li M."/>
        </authorList>
    </citation>
    <scope>NUCLEOTIDE SEQUENCE</scope>
    <source>
        <strain evidence="1">SZUA-1385</strain>
    </source>
</reference>
<gene>
    <name evidence="1" type="ORF">EYG76_02410</name>
</gene>
<evidence type="ECO:0000313" key="2">
    <source>
        <dbReference type="Proteomes" id="UP000605144"/>
    </source>
</evidence>
<dbReference type="SUPFAM" id="SSF75412">
    <property type="entry name" value="Hypothetical protein MTH1880"/>
    <property type="match status" value="1"/>
</dbReference>
<dbReference type="InterPro" id="IPR008032">
    <property type="entry name" value="DUF749"/>
</dbReference>
<comment type="caution">
    <text evidence="1">The sequence shown here is derived from an EMBL/GenBank/DDBJ whole genome shotgun (WGS) entry which is preliminary data.</text>
</comment>
<organism evidence="1 2">
    <name type="scientific">Methanothermococcus okinawensis</name>
    <dbReference type="NCBI Taxonomy" id="155863"/>
    <lineage>
        <taxon>Archaea</taxon>
        <taxon>Methanobacteriati</taxon>
        <taxon>Methanobacteriota</taxon>
        <taxon>Methanomada group</taxon>
        <taxon>Methanococci</taxon>
        <taxon>Methanococcales</taxon>
        <taxon>Methanococcaceae</taxon>
        <taxon>Methanothermococcus</taxon>
    </lineage>
</organism>
<accession>A0A833DQ75</accession>
<dbReference type="InterPro" id="IPR035933">
    <property type="entry name" value="MTH1880"/>
</dbReference>
<name>A0A833DQ75_9EURY</name>
<dbReference type="Pfam" id="PF05370">
    <property type="entry name" value="DUF749"/>
    <property type="match status" value="1"/>
</dbReference>
<dbReference type="Gene3D" id="3.30.160.120">
    <property type="entry name" value="Hypothetical protein MTH1880"/>
    <property type="match status" value="1"/>
</dbReference>
<dbReference type="EMBL" id="DQSV01000048">
    <property type="protein sequence ID" value="HIP17139.1"/>
    <property type="molecule type" value="Genomic_DNA"/>
</dbReference>
<dbReference type="AlphaFoldDB" id="A0A833DQ75"/>
<evidence type="ECO:0000313" key="1">
    <source>
        <dbReference type="EMBL" id="HIP17139.1"/>
    </source>
</evidence>
<proteinExistence type="predicted"/>